<evidence type="ECO:0000259" key="4">
    <source>
        <dbReference type="PROSITE" id="PS50158"/>
    </source>
</evidence>
<accession>A0ABP1DEI5</accession>
<dbReference type="PROSITE" id="PS50158">
    <property type="entry name" value="ZF_CCHC"/>
    <property type="match status" value="2"/>
</dbReference>
<dbReference type="SUPFAM" id="SSF57756">
    <property type="entry name" value="Retrovirus zinc finger-like domains"/>
    <property type="match status" value="2"/>
</dbReference>
<dbReference type="Gene3D" id="4.10.60.10">
    <property type="entry name" value="Zinc finger, CCHC-type"/>
    <property type="match status" value="2"/>
</dbReference>
<reference evidence="6" key="1">
    <citation type="submission" date="2024-04" db="EMBL/GenBank/DDBJ databases">
        <authorList>
            <person name="Shaw F."/>
            <person name="Minotto A."/>
        </authorList>
    </citation>
    <scope>NUCLEOTIDE SEQUENCE [LARGE SCALE GENOMIC DNA]</scope>
</reference>
<keyword evidence="2" id="KW-0863">Zinc-finger</keyword>
<sequence length="337" mass="36651">MTRYTNIARKRTYVEAGFSNEDNLTAEIPAQVSAVACPVVHEDASEAIASSSNELTSEVVKKKRKRSRNKKQRDTGEIPGETEEDGSRASEVASAQTLDGQSAGSKGPMSKSGKKKLRERRAKDAATRKLASERRRLKRQDDRHVNTTCYACRETGHAARDCPATLGNDPSDPVKEGKSGKPAARAVGICYRCGSKRHTLARCNSSVDPTNPLRFASCFVCSGKGHLASSCPQNQAKGVYPNGGCCKLCGETTHLAKNCEMREKDITPSTAFFGTGREAGADEDDFHTFKRRTAEVSHEEKVEEKLKKMRNVKVGAHSGVVKSFGPTVVKPKKVVSF</sequence>
<evidence type="ECO:0000313" key="5">
    <source>
        <dbReference type="EMBL" id="CAL1706266.1"/>
    </source>
</evidence>
<dbReference type="Proteomes" id="UP001497453">
    <property type="component" value="Chromosome 4"/>
</dbReference>
<keyword evidence="2" id="KW-0479">Metal-binding</keyword>
<feature type="domain" description="CCHC-type" evidence="4">
    <location>
        <begin position="218"/>
        <end position="233"/>
    </location>
</feature>
<proteinExistence type="predicted"/>
<gene>
    <name evidence="5" type="ORF">GFSPODELE1_LOCUS5786</name>
</gene>
<dbReference type="InterPro" id="IPR042246">
    <property type="entry name" value="ZCCHC9"/>
</dbReference>
<dbReference type="PANTHER" id="PTHR46242:SF1">
    <property type="entry name" value="ZINC FINGER CCHC DOMAIN-CONTAINING PROTEIN 9"/>
    <property type="match status" value="1"/>
</dbReference>
<feature type="compositionally biased region" description="Basic residues" evidence="3">
    <location>
        <begin position="61"/>
        <end position="71"/>
    </location>
</feature>
<feature type="domain" description="CCHC-type" evidence="4">
    <location>
        <begin position="149"/>
        <end position="163"/>
    </location>
</feature>
<keyword evidence="6" id="KW-1185">Reference proteome</keyword>
<keyword evidence="2" id="KW-0862">Zinc</keyword>
<dbReference type="PANTHER" id="PTHR46242">
    <property type="entry name" value="ZINC FINGER CCHC DOMAIN-CONTAINING PROTEIN 9 ZCCHC9"/>
    <property type="match status" value="1"/>
</dbReference>
<dbReference type="SMART" id="SM00343">
    <property type="entry name" value="ZnF_C2HC"/>
    <property type="match status" value="4"/>
</dbReference>
<dbReference type="Pfam" id="PF00098">
    <property type="entry name" value="zf-CCHC"/>
    <property type="match status" value="1"/>
</dbReference>
<feature type="compositionally biased region" description="Polar residues" evidence="3">
    <location>
        <begin position="93"/>
        <end position="103"/>
    </location>
</feature>
<keyword evidence="1" id="KW-0507">mRNA processing</keyword>
<name>A0ABP1DEI5_9APHY</name>
<dbReference type="EMBL" id="OZ037947">
    <property type="protein sequence ID" value="CAL1706266.1"/>
    <property type="molecule type" value="Genomic_DNA"/>
</dbReference>
<evidence type="ECO:0000256" key="1">
    <source>
        <dbReference type="ARBA" id="ARBA00022664"/>
    </source>
</evidence>
<evidence type="ECO:0000256" key="2">
    <source>
        <dbReference type="PROSITE-ProRule" id="PRU00047"/>
    </source>
</evidence>
<organism evidence="5 6">
    <name type="scientific">Somion occarium</name>
    <dbReference type="NCBI Taxonomy" id="3059160"/>
    <lineage>
        <taxon>Eukaryota</taxon>
        <taxon>Fungi</taxon>
        <taxon>Dikarya</taxon>
        <taxon>Basidiomycota</taxon>
        <taxon>Agaricomycotina</taxon>
        <taxon>Agaricomycetes</taxon>
        <taxon>Polyporales</taxon>
        <taxon>Cerrenaceae</taxon>
        <taxon>Somion</taxon>
    </lineage>
</organism>
<evidence type="ECO:0000256" key="3">
    <source>
        <dbReference type="SAM" id="MobiDB-lite"/>
    </source>
</evidence>
<dbReference type="InterPro" id="IPR001878">
    <property type="entry name" value="Znf_CCHC"/>
</dbReference>
<dbReference type="InterPro" id="IPR036875">
    <property type="entry name" value="Znf_CCHC_sf"/>
</dbReference>
<feature type="compositionally biased region" description="Basic and acidic residues" evidence="3">
    <location>
        <begin position="121"/>
        <end position="139"/>
    </location>
</feature>
<evidence type="ECO:0000313" key="6">
    <source>
        <dbReference type="Proteomes" id="UP001497453"/>
    </source>
</evidence>
<protein>
    <recommendedName>
        <fullName evidence="4">CCHC-type domain-containing protein</fullName>
    </recommendedName>
</protein>
<feature type="region of interest" description="Disordered" evidence="3">
    <location>
        <begin position="46"/>
        <end position="139"/>
    </location>
</feature>